<feature type="domain" description="Aminoacyl-tRNA synthetase class Ia" evidence="12">
    <location>
        <begin position="70"/>
        <end position="250"/>
    </location>
</feature>
<dbReference type="PRINTS" id="PR00985">
    <property type="entry name" value="TRNASYNTHLEU"/>
</dbReference>
<comment type="subcellular location">
    <subcellularLocation>
        <location evidence="1">Mitochondrion matrix</location>
    </subcellularLocation>
</comment>
<dbReference type="CDD" id="cd00812">
    <property type="entry name" value="LeuRS_core"/>
    <property type="match status" value="1"/>
</dbReference>
<comment type="caution">
    <text evidence="14">The sequence shown here is derived from an EMBL/GenBank/DDBJ whole genome shotgun (WGS) entry which is preliminary data.</text>
</comment>
<dbReference type="Pfam" id="PF08264">
    <property type="entry name" value="Anticodon_1"/>
    <property type="match status" value="1"/>
</dbReference>
<keyword evidence="5 11" id="KW-0547">Nucleotide-binding</keyword>
<evidence type="ECO:0000256" key="3">
    <source>
        <dbReference type="ARBA" id="ARBA00013164"/>
    </source>
</evidence>
<dbReference type="PANTHER" id="PTHR43740">
    <property type="entry name" value="LEUCYL-TRNA SYNTHETASE"/>
    <property type="match status" value="1"/>
</dbReference>
<dbReference type="PROSITE" id="PS00178">
    <property type="entry name" value="AA_TRNA_LIGASE_I"/>
    <property type="match status" value="1"/>
</dbReference>
<reference evidence="14" key="1">
    <citation type="journal article" date="2024" name="Gigascience">
        <title>Chromosome-level genome of the poultry shaft louse Menopon gallinae provides insight into the host-switching and adaptive evolution of parasitic lice.</title>
        <authorList>
            <person name="Xu Y."/>
            <person name="Ma L."/>
            <person name="Liu S."/>
            <person name="Liang Y."/>
            <person name="Liu Q."/>
            <person name="He Z."/>
            <person name="Tian L."/>
            <person name="Duan Y."/>
            <person name="Cai W."/>
            <person name="Li H."/>
            <person name="Song F."/>
        </authorList>
    </citation>
    <scope>NUCLEOTIDE SEQUENCE</scope>
    <source>
        <strain evidence="14">Cailab_2023a</strain>
    </source>
</reference>
<dbReference type="GO" id="GO:0006429">
    <property type="term" value="P:leucyl-tRNA aminoacylation"/>
    <property type="evidence" value="ECO:0007669"/>
    <property type="project" value="InterPro"/>
</dbReference>
<evidence type="ECO:0000256" key="11">
    <source>
        <dbReference type="RuleBase" id="RU363035"/>
    </source>
</evidence>
<evidence type="ECO:0000256" key="5">
    <source>
        <dbReference type="ARBA" id="ARBA00022741"/>
    </source>
</evidence>
<evidence type="ECO:0000256" key="4">
    <source>
        <dbReference type="ARBA" id="ARBA00022598"/>
    </source>
</evidence>
<evidence type="ECO:0000259" key="12">
    <source>
        <dbReference type="Pfam" id="PF00133"/>
    </source>
</evidence>
<dbReference type="Gene3D" id="1.10.730.10">
    <property type="entry name" value="Isoleucyl-tRNA Synthetase, Domain 1"/>
    <property type="match status" value="2"/>
</dbReference>
<evidence type="ECO:0000256" key="8">
    <source>
        <dbReference type="ARBA" id="ARBA00023146"/>
    </source>
</evidence>
<evidence type="ECO:0000256" key="1">
    <source>
        <dbReference type="ARBA" id="ARBA00004305"/>
    </source>
</evidence>
<evidence type="ECO:0000256" key="2">
    <source>
        <dbReference type="ARBA" id="ARBA00005594"/>
    </source>
</evidence>
<dbReference type="InterPro" id="IPR001412">
    <property type="entry name" value="aa-tRNA-synth_I_CS"/>
</dbReference>
<evidence type="ECO:0000256" key="7">
    <source>
        <dbReference type="ARBA" id="ARBA00022917"/>
    </source>
</evidence>
<evidence type="ECO:0000256" key="10">
    <source>
        <dbReference type="ARBA" id="ARBA00047469"/>
    </source>
</evidence>
<evidence type="ECO:0000259" key="13">
    <source>
        <dbReference type="Pfam" id="PF08264"/>
    </source>
</evidence>
<evidence type="ECO:0000313" key="14">
    <source>
        <dbReference type="EMBL" id="KAL0273008.1"/>
    </source>
</evidence>
<evidence type="ECO:0000256" key="6">
    <source>
        <dbReference type="ARBA" id="ARBA00022840"/>
    </source>
</evidence>
<dbReference type="EMBL" id="JARGDH010000003">
    <property type="protein sequence ID" value="KAL0273008.1"/>
    <property type="molecule type" value="Genomic_DNA"/>
</dbReference>
<keyword evidence="4 11" id="KW-0436">Ligase</keyword>
<dbReference type="GO" id="GO:0005759">
    <property type="term" value="C:mitochondrial matrix"/>
    <property type="evidence" value="ECO:0007669"/>
    <property type="project" value="UniProtKB-SubCell"/>
</dbReference>
<proteinExistence type="inferred from homology"/>
<dbReference type="EC" id="6.1.1.4" evidence="3"/>
<feature type="domain" description="Methionyl/Valyl/Leucyl/Isoleucyl-tRNA synthetase anticodon-binding" evidence="13">
    <location>
        <begin position="701"/>
        <end position="824"/>
    </location>
</feature>
<sequence length="848" mass="98016">MILVGISYRRLFHSGWRHLSAENILQRKSNKVKTCGIIGREISGVNKWESKWSTALQKEIEEYWTSRIDEKAFEEDSEKQKCYVLSMFPYPSGNVHMGHVRLYCLSDVYARWNKLKGLNVIHPMGWDAFGLPAENAAIERNLNPKQWTQKNIDHIKSVLERLNLSFDWNRELATCDPDYYKWTQYLFLKLYENGMAYRKLAFVNWDPVDQTVLADEQVSENGRSWRSGAVVEKKLITQWFVRTTRYSLSLAEGLKDLHKKDWRDVINMQTEWIGDPVGTTLDFEVVDNPTGLEHKFLTVWLEKPEYVHKIKFIAVPQESAWNSNLVVSGILPYRVKNPLSGEVIPVYVADQFPYTNAWESYAGMPDLVECDREYANSVKLKYTVGNDIRASEEELAEHRQKICEDMRKMGVGGYPASSKLRDWLISRQRYWGTPIPIVYCEKCGEQPVPEEELPVQLPEVKNFRKGVNTLSEEKEWVNTVCPKCGGHARRETDTMDTFVDSSWYYLRYLDPDNESAPFSVEKAKKFMPVDMYLGGVEHAILHLYYARFVCHFLHSAGLVPQREPFKRLLMHGSVRGLAYQLKNGAYVRPEEVEEVDGKKVHKPTGEVLKATWEKMSKSKYNGVEPEVLLEKYGTDLTRLAVFADVGPRSPRDWSDSSFRGIMNWMWRLWTLIGKFRAARTDATIEVPEDLNSIEEKMSDSRNYSIDMVEHSLEETMNPHFCIKKLQCLSNDLKRVDKGGIAHSLQYERALAALIIMLAPMAPCFASELWAGFATAPNRKSEEIQWDKSVFQQSWPAVDDGYVSKFSERKMTMKEAYDRRMKEKKLLEKAAAAAAAEAENQKIQQRSES</sequence>
<feature type="domain" description="Aminoacyl-tRNA synthetase class Ia" evidence="12">
    <location>
        <begin position="420"/>
        <end position="575"/>
    </location>
</feature>
<dbReference type="FunFam" id="3.40.50.620:FF:000100">
    <property type="entry name" value="probable leucine--tRNA ligase, mitochondrial"/>
    <property type="match status" value="1"/>
</dbReference>
<dbReference type="InterPro" id="IPR014729">
    <property type="entry name" value="Rossmann-like_a/b/a_fold"/>
</dbReference>
<protein>
    <recommendedName>
        <fullName evidence="3">leucine--tRNA ligase</fullName>
        <ecNumber evidence="3">6.1.1.4</ecNumber>
    </recommendedName>
    <alternativeName>
        <fullName evidence="9">Leucyl-tRNA synthetase</fullName>
    </alternativeName>
</protein>
<dbReference type="InterPro" id="IPR002302">
    <property type="entry name" value="Leu-tRNA-ligase"/>
</dbReference>
<accession>A0AAW2HT03</accession>
<dbReference type="InterPro" id="IPR009080">
    <property type="entry name" value="tRNAsynth_Ia_anticodon-bd"/>
</dbReference>
<dbReference type="FunFam" id="3.40.50.620:FF:000003">
    <property type="entry name" value="Leucine--tRNA ligase"/>
    <property type="match status" value="1"/>
</dbReference>
<gene>
    <name evidence="14" type="ORF">PYX00_005789</name>
</gene>
<keyword evidence="6 11" id="KW-0067">ATP-binding</keyword>
<dbReference type="InterPro" id="IPR013155">
    <property type="entry name" value="M/V/L/I-tRNA-synth_anticd-bd"/>
</dbReference>
<evidence type="ECO:0000256" key="9">
    <source>
        <dbReference type="ARBA" id="ARBA00030520"/>
    </source>
</evidence>
<keyword evidence="8 11" id="KW-0030">Aminoacyl-tRNA synthetase</keyword>
<keyword evidence="7 11" id="KW-0648">Protein biosynthesis</keyword>
<dbReference type="SUPFAM" id="SSF47323">
    <property type="entry name" value="Anticodon-binding domain of a subclass of class I aminoacyl-tRNA synthetases"/>
    <property type="match status" value="1"/>
</dbReference>
<dbReference type="EMBL" id="JARGDH010000003">
    <property type="protein sequence ID" value="KAL0273007.1"/>
    <property type="molecule type" value="Genomic_DNA"/>
</dbReference>
<dbReference type="GO" id="GO:0004823">
    <property type="term" value="F:leucine-tRNA ligase activity"/>
    <property type="evidence" value="ECO:0007669"/>
    <property type="project" value="UniProtKB-EC"/>
</dbReference>
<organism evidence="14">
    <name type="scientific">Menopon gallinae</name>
    <name type="common">poultry shaft louse</name>
    <dbReference type="NCBI Taxonomy" id="328185"/>
    <lineage>
        <taxon>Eukaryota</taxon>
        <taxon>Metazoa</taxon>
        <taxon>Ecdysozoa</taxon>
        <taxon>Arthropoda</taxon>
        <taxon>Hexapoda</taxon>
        <taxon>Insecta</taxon>
        <taxon>Pterygota</taxon>
        <taxon>Neoptera</taxon>
        <taxon>Paraneoptera</taxon>
        <taxon>Psocodea</taxon>
        <taxon>Troctomorpha</taxon>
        <taxon>Phthiraptera</taxon>
        <taxon>Amblycera</taxon>
        <taxon>Menoponidae</taxon>
        <taxon>Menopon</taxon>
    </lineage>
</organism>
<dbReference type="GO" id="GO:0032543">
    <property type="term" value="P:mitochondrial translation"/>
    <property type="evidence" value="ECO:0007669"/>
    <property type="project" value="TreeGrafter"/>
</dbReference>
<dbReference type="InterPro" id="IPR002300">
    <property type="entry name" value="aa-tRNA-synth_Ia"/>
</dbReference>
<dbReference type="GO" id="GO:0005524">
    <property type="term" value="F:ATP binding"/>
    <property type="evidence" value="ECO:0007669"/>
    <property type="project" value="UniProtKB-KW"/>
</dbReference>
<dbReference type="PANTHER" id="PTHR43740:SF2">
    <property type="entry name" value="LEUCINE--TRNA LIGASE, MITOCHONDRIAL"/>
    <property type="match status" value="1"/>
</dbReference>
<dbReference type="Pfam" id="PF00133">
    <property type="entry name" value="tRNA-synt_1"/>
    <property type="match status" value="2"/>
</dbReference>
<comment type="catalytic activity">
    <reaction evidence="10">
        <text>tRNA(Leu) + L-leucine + ATP = L-leucyl-tRNA(Leu) + AMP + diphosphate</text>
        <dbReference type="Rhea" id="RHEA:11688"/>
        <dbReference type="Rhea" id="RHEA-COMP:9613"/>
        <dbReference type="Rhea" id="RHEA-COMP:9622"/>
        <dbReference type="ChEBI" id="CHEBI:30616"/>
        <dbReference type="ChEBI" id="CHEBI:33019"/>
        <dbReference type="ChEBI" id="CHEBI:57427"/>
        <dbReference type="ChEBI" id="CHEBI:78442"/>
        <dbReference type="ChEBI" id="CHEBI:78494"/>
        <dbReference type="ChEBI" id="CHEBI:456215"/>
        <dbReference type="EC" id="6.1.1.4"/>
    </reaction>
</comment>
<dbReference type="SUPFAM" id="SSF52374">
    <property type="entry name" value="Nucleotidylyl transferase"/>
    <property type="match status" value="1"/>
</dbReference>
<dbReference type="AlphaFoldDB" id="A0AAW2HT03"/>
<dbReference type="Gene3D" id="3.40.50.620">
    <property type="entry name" value="HUPs"/>
    <property type="match status" value="2"/>
</dbReference>
<name>A0AAW2HT03_9NEOP</name>
<comment type="similarity">
    <text evidence="2 11">Belongs to the class-I aminoacyl-tRNA synthetase family.</text>
</comment>